<dbReference type="GO" id="GO:1990071">
    <property type="term" value="C:TRAPPII protein complex"/>
    <property type="evidence" value="ECO:0007669"/>
    <property type="project" value="InterPro"/>
</dbReference>
<organism evidence="3 4">
    <name type="scientific">Metschnikowia aff. pulcherrima</name>
    <dbReference type="NCBI Taxonomy" id="2163413"/>
    <lineage>
        <taxon>Eukaryota</taxon>
        <taxon>Fungi</taxon>
        <taxon>Dikarya</taxon>
        <taxon>Ascomycota</taxon>
        <taxon>Saccharomycotina</taxon>
        <taxon>Pichiomycetes</taxon>
        <taxon>Metschnikowiaceae</taxon>
        <taxon>Metschnikowia</taxon>
    </lineage>
</organism>
<dbReference type="PANTHER" id="PTHR28159">
    <property type="entry name" value="TRAFFICKING PROTEIN PARTICLE COMPLEX II-SPECIFIC SUBUNIT 65"/>
    <property type="match status" value="1"/>
</dbReference>
<dbReference type="Pfam" id="PF12735">
    <property type="entry name" value="IgD3_Trs65"/>
    <property type="match status" value="1"/>
</dbReference>
<dbReference type="GO" id="GO:0005802">
    <property type="term" value="C:trans-Golgi network"/>
    <property type="evidence" value="ECO:0007669"/>
    <property type="project" value="TreeGrafter"/>
</dbReference>
<evidence type="ECO:0000259" key="2">
    <source>
        <dbReference type="Pfam" id="PF12735"/>
    </source>
</evidence>
<gene>
    <name evidence="3" type="primary">MPUL0A07860</name>
    <name evidence="3" type="ORF">METSCH_A07860</name>
</gene>
<sequence>MLIHIIIPEDANFYEHETSAGLNSEPSKTAPHDIDWDAFYWSLSKASTRLVLFYDESFSGYIVHTCPIGERLPSEKIYLQLISMSGQPLDSNKLGHPARPDITIQPSTPAMNVEQEQSKNKENENSVADTALLWQGVSGSMSDPPVNVSIWRFNVSTGSPQKDTSGQLEMCVFFRNPQISKSGENGENMNYALSPSGFTSQKESLSSEAHMDPYLHTENLLAELNHSISRKPTHKFELHYNKRIKDSRSHASPDELQRLTPHKPENLDITITNDEIVLQLKDLSLEPEHRFCTPTLAPLQLRLRTTKPGGRGNVLLTSLRIDAPDLLSAVSRTKRGKYVLHILDLHAEFKGGSITPLGHLAFPRRCEINEVLNLTYKLEKNESLAERKLFTEQNPAIGTNSKPVDITVRVRVEKQSNDDPAVWIHVTREISTTWTPILDFDNMTLPPNLPIKAQTPQGVSQAQFRSKSTYLKPPSSRKTVASKTFASTSTLPPSSSPYSPQAGWTLPNPMRPMALTKLTPLLSISRGGIVRKKPQRTVVSQQGVPLALTVNLGSDIPSVLHGLRLKFTGDPKINVGEIVTWQVQAVNRTKRVLKLVLMSSPVKAKTAVYLQAQIGNSTPNMSHQMLPPSHEGKGNQTRAFQNRWQLLERYNAVKPEKIGVVLLSNDVGLGVLEPNLVYESEFLFICFSKGVFDLLGLRLVEKTTGEVVEIGRLIEVYVM</sequence>
<feature type="region of interest" description="Disordered" evidence="1">
    <location>
        <begin position="451"/>
        <end position="502"/>
    </location>
</feature>
<feature type="compositionally biased region" description="Polar residues" evidence="1">
    <location>
        <begin position="454"/>
        <end position="469"/>
    </location>
</feature>
<keyword evidence="4" id="KW-1185">Reference proteome</keyword>
<dbReference type="Proteomes" id="UP000292447">
    <property type="component" value="Chromosome I"/>
</dbReference>
<dbReference type="InterPro" id="IPR055420">
    <property type="entry name" value="IgD3_Trs65"/>
</dbReference>
<name>A0A4P6XFZ3_9ASCO</name>
<proteinExistence type="predicted"/>
<evidence type="ECO:0000313" key="3">
    <source>
        <dbReference type="EMBL" id="QBM86150.1"/>
    </source>
</evidence>
<dbReference type="InterPro" id="IPR024662">
    <property type="entry name" value="Trs65"/>
</dbReference>
<accession>A0A4P6XFZ3</accession>
<dbReference type="EMBL" id="CP034456">
    <property type="protein sequence ID" value="QBM86150.1"/>
    <property type="molecule type" value="Genomic_DNA"/>
</dbReference>
<evidence type="ECO:0000313" key="4">
    <source>
        <dbReference type="Proteomes" id="UP000292447"/>
    </source>
</evidence>
<feature type="compositionally biased region" description="Low complexity" evidence="1">
    <location>
        <begin position="487"/>
        <end position="500"/>
    </location>
</feature>
<dbReference type="PANTHER" id="PTHR28159:SF1">
    <property type="entry name" value="TRAFFICKING PROTEIN PARTICLE COMPLEX II-SPECIFIC SUBUNIT 65"/>
    <property type="match status" value="1"/>
</dbReference>
<feature type="region of interest" description="Disordered" evidence="1">
    <location>
        <begin position="244"/>
        <end position="263"/>
    </location>
</feature>
<evidence type="ECO:0000256" key="1">
    <source>
        <dbReference type="SAM" id="MobiDB-lite"/>
    </source>
</evidence>
<feature type="compositionally biased region" description="Polar residues" evidence="1">
    <location>
        <begin position="476"/>
        <end position="486"/>
    </location>
</feature>
<reference evidence="4" key="1">
    <citation type="submission" date="2019-03" db="EMBL/GenBank/DDBJ databases">
        <title>Snf2 controls pulcherriminic acid biosynthesis and connects pigmentation and antifungal activity of the yeast Metschnikowia pulcherrima.</title>
        <authorList>
            <person name="Gore-Lloyd D."/>
            <person name="Sumann I."/>
            <person name="Brachmann A.O."/>
            <person name="Schneeberger K."/>
            <person name="Ortiz-Merino R.A."/>
            <person name="Moreno-Beltran M."/>
            <person name="Schlaefli M."/>
            <person name="Kirner P."/>
            <person name="Santos Kron A."/>
            <person name="Wolfe K.H."/>
            <person name="Piel J."/>
            <person name="Ahrens C.H."/>
            <person name="Henk D."/>
            <person name="Freimoser F.M."/>
        </authorList>
    </citation>
    <scope>NUCLEOTIDE SEQUENCE [LARGE SCALE GENOMIC DNA]</scope>
    <source>
        <strain evidence="4">APC 1.2</strain>
    </source>
</reference>
<dbReference type="AlphaFoldDB" id="A0A4P6XFZ3"/>
<dbReference type="STRING" id="2163413.A0A4P6XFZ3"/>
<feature type="domain" description="Trafficking protein particle complex II-specific subunit 65 IgD3" evidence="2">
    <location>
        <begin position="561"/>
        <end position="717"/>
    </location>
</feature>
<protein>
    <submittedName>
        <fullName evidence="3">TRAPP trafficking subunit Trs65</fullName>
    </submittedName>
</protein>
<dbReference type="GO" id="GO:0006891">
    <property type="term" value="P:intra-Golgi vesicle-mediated transport"/>
    <property type="evidence" value="ECO:0007669"/>
    <property type="project" value="InterPro"/>
</dbReference>